<dbReference type="AlphaFoldDB" id="A0A7R8YNU4"/>
<dbReference type="Proteomes" id="UP000594454">
    <property type="component" value="Chromosome 1"/>
</dbReference>
<dbReference type="EMBL" id="LR899009">
    <property type="protein sequence ID" value="CAD7080046.1"/>
    <property type="molecule type" value="Genomic_DNA"/>
</dbReference>
<accession>A0A7R8YNU4</accession>
<feature type="non-terminal residue" evidence="1">
    <location>
        <position position="1"/>
    </location>
</feature>
<gene>
    <name evidence="1" type="ORF">HERILL_LOCUS3222</name>
</gene>
<proteinExistence type="predicted"/>
<name>A0A7R8YNU4_HERIL</name>
<keyword evidence="2" id="KW-1185">Reference proteome</keyword>
<evidence type="ECO:0000313" key="1">
    <source>
        <dbReference type="EMBL" id="CAD7080046.1"/>
    </source>
</evidence>
<protein>
    <submittedName>
        <fullName evidence="1">Uncharacterized protein</fullName>
    </submittedName>
</protein>
<organism evidence="1 2">
    <name type="scientific">Hermetia illucens</name>
    <name type="common">Black soldier fly</name>
    <dbReference type="NCBI Taxonomy" id="343691"/>
    <lineage>
        <taxon>Eukaryota</taxon>
        <taxon>Metazoa</taxon>
        <taxon>Ecdysozoa</taxon>
        <taxon>Arthropoda</taxon>
        <taxon>Hexapoda</taxon>
        <taxon>Insecta</taxon>
        <taxon>Pterygota</taxon>
        <taxon>Neoptera</taxon>
        <taxon>Endopterygota</taxon>
        <taxon>Diptera</taxon>
        <taxon>Brachycera</taxon>
        <taxon>Stratiomyomorpha</taxon>
        <taxon>Stratiomyidae</taxon>
        <taxon>Hermetiinae</taxon>
        <taxon>Hermetia</taxon>
    </lineage>
</organism>
<sequence>IPYQVVDAFVEGGYNLLDPIIILHNSRMLNRLLMVIRESRQHKQLACVCIAHFIKVISPFNRLSQHHEWSREYL</sequence>
<reference evidence="1 2" key="1">
    <citation type="submission" date="2020-11" db="EMBL/GenBank/DDBJ databases">
        <authorList>
            <person name="Wallbank WR R."/>
            <person name="Pardo Diaz C."/>
            <person name="Kozak K."/>
            <person name="Martin S."/>
            <person name="Jiggins C."/>
            <person name="Moest M."/>
            <person name="Warren A I."/>
            <person name="Generalovic N T."/>
            <person name="Byers J.R.P. K."/>
            <person name="Montejo-Kovacevich G."/>
            <person name="Yen C E."/>
        </authorList>
    </citation>
    <scope>NUCLEOTIDE SEQUENCE [LARGE SCALE GENOMIC DNA]</scope>
</reference>
<dbReference type="InParanoid" id="A0A7R8YNU4"/>
<evidence type="ECO:0000313" key="2">
    <source>
        <dbReference type="Proteomes" id="UP000594454"/>
    </source>
</evidence>